<dbReference type="InterPro" id="IPR000415">
    <property type="entry name" value="Nitroreductase-like"/>
</dbReference>
<evidence type="ECO:0000256" key="4">
    <source>
        <dbReference type="ARBA" id="ARBA00022643"/>
    </source>
</evidence>
<dbReference type="Pfam" id="PF00881">
    <property type="entry name" value="Nitroreductase"/>
    <property type="match status" value="1"/>
</dbReference>
<dbReference type="PANTHER" id="PTHR43673">
    <property type="entry name" value="NAD(P)H NITROREDUCTASE YDGI-RELATED"/>
    <property type="match status" value="1"/>
</dbReference>
<organism evidence="7 8">
    <name type="scientific">Acinetobacter bereziniae</name>
    <name type="common">Acinetobacter genomosp. 10</name>
    <dbReference type="NCBI Taxonomy" id="106648"/>
    <lineage>
        <taxon>Bacteria</taxon>
        <taxon>Pseudomonadati</taxon>
        <taxon>Pseudomonadota</taxon>
        <taxon>Gammaproteobacteria</taxon>
        <taxon>Moraxellales</taxon>
        <taxon>Moraxellaceae</taxon>
        <taxon>Acinetobacter</taxon>
    </lineage>
</organism>
<evidence type="ECO:0000313" key="8">
    <source>
        <dbReference type="Proteomes" id="UP000490535"/>
    </source>
</evidence>
<evidence type="ECO:0000256" key="5">
    <source>
        <dbReference type="ARBA" id="ARBA00023002"/>
    </source>
</evidence>
<evidence type="ECO:0000256" key="2">
    <source>
        <dbReference type="ARBA" id="ARBA00007118"/>
    </source>
</evidence>
<feature type="domain" description="Nitroreductase" evidence="6">
    <location>
        <begin position="13"/>
        <end position="209"/>
    </location>
</feature>
<dbReference type="AlphaFoldDB" id="A0A833UTD1"/>
<dbReference type="Proteomes" id="UP000490535">
    <property type="component" value="Unassembled WGS sequence"/>
</dbReference>
<dbReference type="InterPro" id="IPR029479">
    <property type="entry name" value="Nitroreductase"/>
</dbReference>
<comment type="cofactor">
    <cofactor evidence="1">
        <name>FMN</name>
        <dbReference type="ChEBI" id="CHEBI:58210"/>
    </cofactor>
</comment>
<protein>
    <submittedName>
        <fullName evidence="7">Chloronitrobenzene nitroreductase</fullName>
    </submittedName>
</protein>
<name>A0A833UTD1_ACIBZ</name>
<dbReference type="PANTHER" id="PTHR43673:SF2">
    <property type="entry name" value="NITROREDUCTASE"/>
    <property type="match status" value="1"/>
</dbReference>
<comment type="caution">
    <text evidence="7">The sequence shown here is derived from an EMBL/GenBank/DDBJ whole genome shotgun (WGS) entry which is preliminary data.</text>
</comment>
<proteinExistence type="inferred from homology"/>
<sequence length="234" mass="26592">MNIEHVQAVDLAITSRHSVRAFLDQPLDTQLIKDILNVACRAPSGSNTQPWKVFVVSGKKRQELIDRVCALQVEIIKQPELAQRYTAPFAYYPSTWISPFIDRRRENGWELYGLLNIQKADKEKIAAQHLRNYQLFDAPVILYFTVNKIMQVGSKMDISMMVQNVMIAAKARGIDSCPQAAWNPFQELVLEILGADDDQELVCAVVLGYADPNHIVNTFITPREPVEQFSVFLD</sequence>
<dbReference type="Gene3D" id="3.40.109.10">
    <property type="entry name" value="NADH Oxidase"/>
    <property type="match status" value="1"/>
</dbReference>
<dbReference type="SUPFAM" id="SSF55469">
    <property type="entry name" value="FMN-dependent nitroreductase-like"/>
    <property type="match status" value="1"/>
</dbReference>
<reference evidence="8" key="1">
    <citation type="journal article" date="2020" name="MBio">
        <title>Horizontal gene transfer to a defensive symbiont with a reduced genome amongst a multipartite beetle microbiome.</title>
        <authorList>
            <person name="Waterworth S.C."/>
            <person name="Florez L.V."/>
            <person name="Rees E.R."/>
            <person name="Hertweck C."/>
            <person name="Kaltenpoth M."/>
            <person name="Kwan J.C."/>
        </authorList>
    </citation>
    <scope>NUCLEOTIDE SEQUENCE [LARGE SCALE GENOMIC DNA]</scope>
</reference>
<dbReference type="GO" id="GO:0016491">
    <property type="term" value="F:oxidoreductase activity"/>
    <property type="evidence" value="ECO:0007669"/>
    <property type="project" value="UniProtKB-KW"/>
</dbReference>
<evidence type="ECO:0000256" key="3">
    <source>
        <dbReference type="ARBA" id="ARBA00022630"/>
    </source>
</evidence>
<dbReference type="CDD" id="cd02136">
    <property type="entry name" value="PnbA_NfnB-like"/>
    <property type="match status" value="1"/>
</dbReference>
<evidence type="ECO:0000256" key="1">
    <source>
        <dbReference type="ARBA" id="ARBA00001917"/>
    </source>
</evidence>
<keyword evidence="3" id="KW-0285">Flavoprotein</keyword>
<dbReference type="EMBL" id="WNDP01000012">
    <property type="protein sequence ID" value="KAF1027290.1"/>
    <property type="molecule type" value="Genomic_DNA"/>
</dbReference>
<comment type="similarity">
    <text evidence="2">Belongs to the nitroreductase family.</text>
</comment>
<evidence type="ECO:0000313" key="7">
    <source>
        <dbReference type="EMBL" id="KAF1027290.1"/>
    </source>
</evidence>
<keyword evidence="4" id="KW-0288">FMN</keyword>
<keyword evidence="5" id="KW-0560">Oxidoreductase</keyword>
<accession>A0A833UTD1</accession>
<evidence type="ECO:0000259" key="6">
    <source>
        <dbReference type="Pfam" id="PF00881"/>
    </source>
</evidence>
<gene>
    <name evidence="7" type="primary">cnbA</name>
    <name evidence="7" type="ORF">GAK29_00802</name>
</gene>